<organism evidence="2 3">
    <name type="scientific">Actinidia rufa</name>
    <dbReference type="NCBI Taxonomy" id="165716"/>
    <lineage>
        <taxon>Eukaryota</taxon>
        <taxon>Viridiplantae</taxon>
        <taxon>Streptophyta</taxon>
        <taxon>Embryophyta</taxon>
        <taxon>Tracheophyta</taxon>
        <taxon>Spermatophyta</taxon>
        <taxon>Magnoliopsida</taxon>
        <taxon>eudicotyledons</taxon>
        <taxon>Gunneridae</taxon>
        <taxon>Pentapetalae</taxon>
        <taxon>asterids</taxon>
        <taxon>Ericales</taxon>
        <taxon>Actinidiaceae</taxon>
        <taxon>Actinidia</taxon>
    </lineage>
</organism>
<dbReference type="Proteomes" id="UP000585474">
    <property type="component" value="Unassembled WGS sequence"/>
</dbReference>
<feature type="region of interest" description="Disordered" evidence="1">
    <location>
        <begin position="20"/>
        <end position="51"/>
    </location>
</feature>
<protein>
    <submittedName>
        <fullName evidence="2">Uncharacterized protein</fullName>
    </submittedName>
</protein>
<sequence length="78" mass="8783">MNLTSTHTELISPVTATITNVSNNSSNQRHHHQNFNTEQRESLANSDHSLSLPGRKRRFAHSAHGIRIFKTGLTFFAI</sequence>
<gene>
    <name evidence="2" type="ORF">Acr_28g0000220</name>
</gene>
<name>A0A7J0H880_9ERIC</name>
<reference evidence="2 3" key="1">
    <citation type="submission" date="2019-07" db="EMBL/GenBank/DDBJ databases">
        <title>De Novo Assembly of kiwifruit Actinidia rufa.</title>
        <authorList>
            <person name="Sugita-Konishi S."/>
            <person name="Sato K."/>
            <person name="Mori E."/>
            <person name="Abe Y."/>
            <person name="Kisaki G."/>
            <person name="Hamano K."/>
            <person name="Suezawa K."/>
            <person name="Otani M."/>
            <person name="Fukuda T."/>
            <person name="Manabe T."/>
            <person name="Gomi K."/>
            <person name="Tabuchi M."/>
            <person name="Akimitsu K."/>
            <person name="Kataoka I."/>
        </authorList>
    </citation>
    <scope>NUCLEOTIDE SEQUENCE [LARGE SCALE GENOMIC DNA]</scope>
    <source>
        <strain evidence="3">cv. Fuchu</strain>
    </source>
</reference>
<evidence type="ECO:0000256" key="1">
    <source>
        <dbReference type="SAM" id="MobiDB-lite"/>
    </source>
</evidence>
<proteinExistence type="predicted"/>
<accession>A0A7J0H880</accession>
<dbReference type="AlphaFoldDB" id="A0A7J0H880"/>
<evidence type="ECO:0000313" key="2">
    <source>
        <dbReference type="EMBL" id="GFZ19317.1"/>
    </source>
</evidence>
<evidence type="ECO:0000313" key="3">
    <source>
        <dbReference type="Proteomes" id="UP000585474"/>
    </source>
</evidence>
<keyword evidence="3" id="KW-1185">Reference proteome</keyword>
<dbReference type="EMBL" id="BJWL01000028">
    <property type="protein sequence ID" value="GFZ19317.1"/>
    <property type="molecule type" value="Genomic_DNA"/>
</dbReference>
<comment type="caution">
    <text evidence="2">The sequence shown here is derived from an EMBL/GenBank/DDBJ whole genome shotgun (WGS) entry which is preliminary data.</text>
</comment>